<name>A0A1B2ICS5_9CAUD</name>
<dbReference type="EMBL" id="KX397367">
    <property type="protein sequence ID" value="ANZ49068.1"/>
    <property type="molecule type" value="Genomic_DNA"/>
</dbReference>
<accession>A0A1B2ICS5</accession>
<dbReference type="RefSeq" id="YP_009278531.1">
    <property type="nucleotide sequence ID" value="NC_031007.1"/>
</dbReference>
<proteinExistence type="predicted"/>
<reference evidence="2" key="1">
    <citation type="submission" date="2016-06" db="EMBL/GenBank/DDBJ databases">
        <authorList>
            <person name="Berg J.A."/>
            <person name="Buchanan A.L."/>
            <person name="Choi M.C."/>
            <person name="Sharma R."/>
            <person name="Tatlow P."/>
            <person name="Allen R.C."/>
            <person name="Bloomfield T.J."/>
            <person name="Buhler B."/>
            <person name="Bybee R.N."/>
            <person name="Duncan S."/>
            <person name="Fuhriman D.A."/>
            <person name="Harris N."/>
            <person name="Hilton J.A."/>
            <person name="Hurst E."/>
            <person name="James B.D."/>
            <person name="Knabe B.K."/>
            <person name="Pollock S.V."/>
            <person name="Ririe D.B."/>
            <person name="Rogers S.L."/>
            <person name="Stephenson M.B."/>
            <person name="Thompson S.E."/>
            <person name="Usher B.K."/>
            <person name="Ward A.T."/>
            <person name="Webb C.J."/>
            <person name="Wells M.J."/>
            <person name="Wright C.K."/>
            <person name="Breakwell D.P."/>
            <person name="Hope S."/>
            <person name="Grose J.H."/>
        </authorList>
    </citation>
    <scope>NUCLEOTIDE SEQUENCE [LARGE SCALE GENOMIC DNA]</scope>
</reference>
<gene>
    <name evidence="1" type="ORF">EARLPHILLIPIV_219</name>
</gene>
<evidence type="ECO:0000313" key="2">
    <source>
        <dbReference type="Proteomes" id="UP000201594"/>
    </source>
</evidence>
<sequence>MINVYSFNAITQAMDVAKANNLKVVTCQDSPVDLLNRAASGPSLLNAGITDEEFIHRLPDELKIGAILGEGKEVAFVKDGAHSSLVPISEHEMTLKELVKMASGRIAGLLDFSRNVAQPFIRSVIEQINEPAPTEVVEEWSLVPIALDSIFDAPVVQGMLKSVPNLQVASYEYDRLDGLQVPANLPVPVTGSKAYDDLIVILLNDLKVTPAELMTQAIAGCGMNPFRPEAWRVVKERVATMLLAAYYVENPWADSGITSTKWDLYLPRVSVANIAWLMTYLNQLNDKVKAGQTVLSIDGDSMNVYVCQEVYSVYVEQGGCAEALLGAVYSQEDEDGGPVSTNATYLLENQNQLVSAWSRRSAVSKAAQETDWVNLHRTNLKNSFYQQIGAAEQGHLGFPADVARKQCSESIDKCFGRQTTDITEFAIEVAARDVFGDESVGRILKAIHRGMKDGVEPDVAARDEVVEYVLDWVLGSLYLE</sequence>
<protein>
    <submittedName>
        <fullName evidence="1">Uncharacterized protein</fullName>
    </submittedName>
</protein>
<evidence type="ECO:0000313" key="1">
    <source>
        <dbReference type="EMBL" id="ANZ49068.1"/>
    </source>
</evidence>
<organism evidence="1 2">
    <name type="scientific">Erwinia phage vB_EamM_EarlPhillipIV</name>
    <dbReference type="NCBI Taxonomy" id="1883372"/>
    <lineage>
        <taxon>Viruses</taxon>
        <taxon>Duplodnaviria</taxon>
        <taxon>Heunggongvirae</taxon>
        <taxon>Uroviricota</taxon>
        <taxon>Caudoviricetes</taxon>
        <taxon>Chimalliviridae</taxon>
        <taxon>Derbicusvirus</taxon>
        <taxon>Derbicusvirus derbicus</taxon>
    </lineage>
</organism>
<dbReference type="GeneID" id="29061822"/>
<dbReference type="KEGG" id="vg:29061822"/>
<dbReference type="Proteomes" id="UP000201594">
    <property type="component" value="Segment"/>
</dbReference>
<dbReference type="OrthoDB" id="3283at10239"/>